<dbReference type="Pfam" id="PF00387">
    <property type="entry name" value="PI-PLC-Y"/>
    <property type="match status" value="1"/>
</dbReference>
<reference evidence="11" key="1">
    <citation type="submission" date="2015-10" db="EMBL/GenBank/DDBJ databases">
        <authorList>
            <person name="Regsiter A."/>
            <person name="william w."/>
        </authorList>
    </citation>
    <scope>NUCLEOTIDE SEQUENCE</scope>
    <source>
        <strain evidence="11">Montdore</strain>
    </source>
</reference>
<dbReference type="InterPro" id="IPR000909">
    <property type="entry name" value="PLipase_C_PInositol-sp_X_dom"/>
</dbReference>
<feature type="domain" description="PI-PLC Y-box" evidence="10">
    <location>
        <begin position="355"/>
        <end position="474"/>
    </location>
</feature>
<dbReference type="Gene3D" id="3.20.20.190">
    <property type="entry name" value="Phosphatidylinositol (PI) phosphodiesterase"/>
    <property type="match status" value="1"/>
</dbReference>
<dbReference type="SUPFAM" id="SSF51695">
    <property type="entry name" value="PLC-like phosphodiesterases"/>
    <property type="match status" value="1"/>
</dbReference>
<keyword evidence="2 7" id="KW-0378">Hydrolase</keyword>
<evidence type="ECO:0000259" key="10">
    <source>
        <dbReference type="PROSITE" id="PS50008"/>
    </source>
</evidence>
<dbReference type="Pfam" id="PF00168">
    <property type="entry name" value="C2"/>
    <property type="match status" value="1"/>
</dbReference>
<feature type="region of interest" description="Disordered" evidence="8">
    <location>
        <begin position="304"/>
        <end position="349"/>
    </location>
</feature>
<dbReference type="SMART" id="SM00239">
    <property type="entry name" value="C2"/>
    <property type="match status" value="1"/>
</dbReference>
<dbReference type="EC" id="3.1.4.11" evidence="7"/>
<dbReference type="PROSITE" id="PS50008">
    <property type="entry name" value="PIPLC_Y_DOMAIN"/>
    <property type="match status" value="1"/>
</dbReference>
<evidence type="ECO:0000313" key="11">
    <source>
        <dbReference type="EMBL" id="CUS12142.1"/>
    </source>
</evidence>
<evidence type="ECO:0000256" key="6">
    <source>
        <dbReference type="ARBA" id="ARBA00059664"/>
    </source>
</evidence>
<comment type="catalytic activity">
    <reaction evidence="1 7">
        <text>a 1,2-diacyl-sn-glycero-3-phospho-(1D-myo-inositol-4,5-bisphosphate) + H2O = 1D-myo-inositol 1,4,5-trisphosphate + a 1,2-diacyl-sn-glycerol + H(+)</text>
        <dbReference type="Rhea" id="RHEA:33179"/>
        <dbReference type="ChEBI" id="CHEBI:15377"/>
        <dbReference type="ChEBI" id="CHEBI:15378"/>
        <dbReference type="ChEBI" id="CHEBI:17815"/>
        <dbReference type="ChEBI" id="CHEBI:58456"/>
        <dbReference type="ChEBI" id="CHEBI:203600"/>
        <dbReference type="EC" id="3.1.4.11"/>
    </reaction>
</comment>
<dbReference type="EMBL" id="LN891002">
    <property type="protein sequence ID" value="CUS12142.1"/>
    <property type="molecule type" value="Genomic_DNA"/>
</dbReference>
<dbReference type="Gene3D" id="2.60.40.150">
    <property type="entry name" value="C2 domain"/>
    <property type="match status" value="1"/>
</dbReference>
<dbReference type="InterPro" id="IPR001711">
    <property type="entry name" value="PLipase_C_Pinositol-sp_Y"/>
</dbReference>
<dbReference type="PRINTS" id="PR00390">
    <property type="entry name" value="PHPHLIPASEC"/>
</dbReference>
<accession>A0A292PX06</accession>
<dbReference type="InterPro" id="IPR001192">
    <property type="entry name" value="PI-PLC_fam"/>
</dbReference>
<dbReference type="CDD" id="cd08598">
    <property type="entry name" value="PI-PLC1c_yeast"/>
    <property type="match status" value="1"/>
</dbReference>
<evidence type="ECO:0000256" key="7">
    <source>
        <dbReference type="RuleBase" id="RU361133"/>
    </source>
</evidence>
<dbReference type="GO" id="GO:0051209">
    <property type="term" value="P:release of sequestered calcium ion into cytosol"/>
    <property type="evidence" value="ECO:0007669"/>
    <property type="project" value="TreeGrafter"/>
</dbReference>
<dbReference type="InterPro" id="IPR000008">
    <property type="entry name" value="C2_dom"/>
</dbReference>
<dbReference type="AlphaFoldDB" id="A0A292PX06"/>
<evidence type="ECO:0000313" key="12">
    <source>
        <dbReference type="Proteomes" id="UP001412239"/>
    </source>
</evidence>
<dbReference type="Pfam" id="PF00388">
    <property type="entry name" value="PI-PLC-X"/>
    <property type="match status" value="1"/>
</dbReference>
<dbReference type="PANTHER" id="PTHR10336">
    <property type="entry name" value="PHOSPHOINOSITIDE-SPECIFIC PHOSPHOLIPASE C FAMILY PROTEIN"/>
    <property type="match status" value="1"/>
</dbReference>
<dbReference type="PROSITE" id="PS50007">
    <property type="entry name" value="PIPLC_X_DOMAIN"/>
    <property type="match status" value="1"/>
</dbReference>
<keyword evidence="4 7" id="KW-0443">Lipid metabolism</keyword>
<dbReference type="FunFam" id="3.20.20.190:FF:000039">
    <property type="entry name" value="Phosphoinositide phospholipase C"/>
    <property type="match status" value="1"/>
</dbReference>
<dbReference type="GO" id="GO:0016042">
    <property type="term" value="P:lipid catabolic process"/>
    <property type="evidence" value="ECO:0007669"/>
    <property type="project" value="UniProtKB-KW"/>
</dbReference>
<protein>
    <recommendedName>
        <fullName evidence="7">Phosphoinositide phospholipase C</fullName>
        <ecNumber evidence="7">3.1.4.11</ecNumber>
    </recommendedName>
</protein>
<evidence type="ECO:0000259" key="9">
    <source>
        <dbReference type="PROSITE" id="PS50004"/>
    </source>
</evidence>
<dbReference type="GO" id="GO:0004435">
    <property type="term" value="F:phosphatidylinositol-4,5-bisphosphate phospholipase C activity"/>
    <property type="evidence" value="ECO:0007669"/>
    <property type="project" value="UniProtKB-EC"/>
</dbReference>
<dbReference type="SMART" id="SM00148">
    <property type="entry name" value="PLCXc"/>
    <property type="match status" value="1"/>
</dbReference>
<dbReference type="Proteomes" id="UP001412239">
    <property type="component" value="Unassembled WGS sequence"/>
</dbReference>
<evidence type="ECO:0000256" key="1">
    <source>
        <dbReference type="ARBA" id="ARBA00001195"/>
    </source>
</evidence>
<dbReference type="SMART" id="SM00149">
    <property type="entry name" value="PLCYc"/>
    <property type="match status" value="1"/>
</dbReference>
<evidence type="ECO:0000256" key="4">
    <source>
        <dbReference type="ARBA" id="ARBA00023098"/>
    </source>
</evidence>
<keyword evidence="12" id="KW-1185">Reference proteome</keyword>
<gene>
    <name evidence="11" type="ORF">GSTUAT00003760001</name>
</gene>
<dbReference type="GO" id="GO:0048015">
    <property type="term" value="P:phosphatidylinositol-mediated signaling"/>
    <property type="evidence" value="ECO:0007669"/>
    <property type="project" value="TreeGrafter"/>
</dbReference>
<sequence length="615" mass="68434">MATAATSHFGAGGGSATQYLTAKPNKISSKVILAELRKVYSSLCPRGCSTLPVPAFKGYLSDTQKVAIYDDYSGNEEDAKETGVHRWVHKVFGHSSQAVSAEKLLSDDQDITFDEFVSYHATPTNSALALPDPRRKDWSRPLNEYFISSSHNTYLTGHQLYGSSTTEGYINVLRRGCRCIEIDVWDGDDGEPEVFHGYTLTKEISFRDVCRAVAKHAFSEGGNFWQGGAGEGPVIISLECHAGPEQQGRIVKIMREQWGDMLVQGIEPEDVENLPSPLELRRKIIVKARFAPLAAKYLPPPPKVTPMDATAPRVPPPAVADSSSDSSDSSDSELEEMAKKANKQKPPKAKVTRALAALGIYCSSHHFPSHAAQPFTEEPTSRIPNHVYSFSEKVFANLHAQHAESIFHHNKSYLMRVYPFGLRFSSSNADPTEFWQRGVQLVALNWQKCDEGMMLNEGMFAGEGGYVLKPESYRPGGKGIHEDKRNLDLTIEVIAAANIPLPEKSDSPKRFEPYIKIEVHTEAATGLKRKTKAKRGIECAWNEKLEFKGISGIVEKLTFVRFKIHDEEFGRDDLAAWACIRLDRLQEGYRFVNLINNEGEPSDGLILVNISKRVY</sequence>
<dbReference type="PANTHER" id="PTHR10336:SF82">
    <property type="entry name" value="PHOSPHOINOSITIDE PHOSPHOLIPASE C"/>
    <property type="match status" value="1"/>
</dbReference>
<evidence type="ECO:0000256" key="2">
    <source>
        <dbReference type="ARBA" id="ARBA00022801"/>
    </source>
</evidence>
<feature type="compositionally biased region" description="Basic residues" evidence="8">
    <location>
        <begin position="340"/>
        <end position="349"/>
    </location>
</feature>
<proteinExistence type="predicted"/>
<organism evidence="11 12">
    <name type="scientific">Tuber aestivum</name>
    <name type="common">summer truffle</name>
    <dbReference type="NCBI Taxonomy" id="59557"/>
    <lineage>
        <taxon>Eukaryota</taxon>
        <taxon>Fungi</taxon>
        <taxon>Dikarya</taxon>
        <taxon>Ascomycota</taxon>
        <taxon>Pezizomycotina</taxon>
        <taxon>Pezizomycetes</taxon>
        <taxon>Pezizales</taxon>
        <taxon>Tuberaceae</taxon>
        <taxon>Tuber</taxon>
    </lineage>
</organism>
<keyword evidence="3 7" id="KW-0442">Lipid degradation</keyword>
<feature type="domain" description="C2" evidence="9">
    <location>
        <begin position="474"/>
        <end position="596"/>
    </location>
</feature>
<evidence type="ECO:0000256" key="3">
    <source>
        <dbReference type="ARBA" id="ARBA00022963"/>
    </source>
</evidence>
<name>A0A292PX06_9PEZI</name>
<keyword evidence="5" id="KW-0807">Transducer</keyword>
<evidence type="ECO:0000256" key="5">
    <source>
        <dbReference type="ARBA" id="ARBA00023224"/>
    </source>
</evidence>
<dbReference type="SUPFAM" id="SSF49562">
    <property type="entry name" value="C2 domain (Calcium/lipid-binding domain, CaLB)"/>
    <property type="match status" value="1"/>
</dbReference>
<dbReference type="CDD" id="cd00275">
    <property type="entry name" value="C2_PLC_like"/>
    <property type="match status" value="1"/>
</dbReference>
<evidence type="ECO:0000256" key="8">
    <source>
        <dbReference type="SAM" id="MobiDB-lite"/>
    </source>
</evidence>
<comment type="function">
    <text evidence="6">The production of the second messenger molecules diacylglycerol (DAG) and inositol 1,4,5-trisphosphate (IP3) is mediated by activated phosphatidylinositol-specific phospholipase C enzymes.</text>
</comment>
<dbReference type="PROSITE" id="PS50004">
    <property type="entry name" value="C2"/>
    <property type="match status" value="1"/>
</dbReference>
<dbReference type="InterPro" id="IPR017946">
    <property type="entry name" value="PLC-like_Pdiesterase_TIM-brl"/>
</dbReference>
<dbReference type="InterPro" id="IPR035892">
    <property type="entry name" value="C2_domain_sf"/>
</dbReference>